<accession>A0A2P2P0X9</accession>
<evidence type="ECO:0000256" key="1">
    <source>
        <dbReference type="SAM" id="MobiDB-lite"/>
    </source>
</evidence>
<name>A0A2P2P0X9_RHIMU</name>
<dbReference type="AlphaFoldDB" id="A0A2P2P0X9"/>
<feature type="compositionally biased region" description="Basic and acidic residues" evidence="1">
    <location>
        <begin position="10"/>
        <end position="22"/>
    </location>
</feature>
<organism evidence="2">
    <name type="scientific">Rhizophora mucronata</name>
    <name type="common">Asiatic mangrove</name>
    <dbReference type="NCBI Taxonomy" id="61149"/>
    <lineage>
        <taxon>Eukaryota</taxon>
        <taxon>Viridiplantae</taxon>
        <taxon>Streptophyta</taxon>
        <taxon>Embryophyta</taxon>
        <taxon>Tracheophyta</taxon>
        <taxon>Spermatophyta</taxon>
        <taxon>Magnoliopsida</taxon>
        <taxon>eudicotyledons</taxon>
        <taxon>Gunneridae</taxon>
        <taxon>Pentapetalae</taxon>
        <taxon>rosids</taxon>
        <taxon>fabids</taxon>
        <taxon>Malpighiales</taxon>
        <taxon>Rhizophoraceae</taxon>
        <taxon>Rhizophora</taxon>
    </lineage>
</organism>
<dbReference type="EMBL" id="GGEC01067926">
    <property type="protein sequence ID" value="MBX48410.1"/>
    <property type="molecule type" value="Transcribed_RNA"/>
</dbReference>
<sequence>MGGRRQRSGGWKEVKEEQEQNL</sequence>
<feature type="region of interest" description="Disordered" evidence="1">
    <location>
        <begin position="1"/>
        <end position="22"/>
    </location>
</feature>
<reference evidence="2" key="1">
    <citation type="submission" date="2018-02" db="EMBL/GenBank/DDBJ databases">
        <title>Rhizophora mucronata_Transcriptome.</title>
        <authorList>
            <person name="Meera S.P."/>
            <person name="Sreeshan A."/>
            <person name="Augustine A."/>
        </authorList>
    </citation>
    <scope>NUCLEOTIDE SEQUENCE</scope>
    <source>
        <tissue evidence="2">Leaf</tissue>
    </source>
</reference>
<proteinExistence type="predicted"/>
<protein>
    <submittedName>
        <fullName evidence="2">Uncharacterized protein</fullName>
    </submittedName>
</protein>
<evidence type="ECO:0000313" key="2">
    <source>
        <dbReference type="EMBL" id="MBX48410.1"/>
    </source>
</evidence>